<gene>
    <name evidence="6" type="ORF">KC729_02675</name>
</gene>
<organism evidence="6 7">
    <name type="scientific">Eiseniibacteriota bacterium</name>
    <dbReference type="NCBI Taxonomy" id="2212470"/>
    <lineage>
        <taxon>Bacteria</taxon>
        <taxon>Candidatus Eiseniibacteriota</taxon>
    </lineage>
</organism>
<proteinExistence type="predicted"/>
<evidence type="ECO:0000259" key="5">
    <source>
        <dbReference type="Pfam" id="PF04055"/>
    </source>
</evidence>
<evidence type="ECO:0000313" key="7">
    <source>
        <dbReference type="Proteomes" id="UP000697710"/>
    </source>
</evidence>
<evidence type="ECO:0000256" key="2">
    <source>
        <dbReference type="ARBA" id="ARBA00022723"/>
    </source>
</evidence>
<accession>A0A956LWZ3</accession>
<dbReference type="Gene3D" id="3.20.20.70">
    <property type="entry name" value="Aldolase class I"/>
    <property type="match status" value="1"/>
</dbReference>
<evidence type="ECO:0000313" key="6">
    <source>
        <dbReference type="EMBL" id="MCA9726557.1"/>
    </source>
</evidence>
<reference evidence="6" key="2">
    <citation type="journal article" date="2021" name="Microbiome">
        <title>Successional dynamics and alternative stable states in a saline activated sludge microbial community over 9 years.</title>
        <authorList>
            <person name="Wang Y."/>
            <person name="Ye J."/>
            <person name="Ju F."/>
            <person name="Liu L."/>
            <person name="Boyd J.A."/>
            <person name="Deng Y."/>
            <person name="Parks D.H."/>
            <person name="Jiang X."/>
            <person name="Yin X."/>
            <person name="Woodcroft B.J."/>
            <person name="Tyson G.W."/>
            <person name="Hugenholtz P."/>
            <person name="Polz M.F."/>
            <person name="Zhang T."/>
        </authorList>
    </citation>
    <scope>NUCLEOTIDE SEQUENCE</scope>
    <source>
        <strain evidence="6">HKST-UBA01</strain>
    </source>
</reference>
<dbReference type="EMBL" id="JAGQHR010000043">
    <property type="protein sequence ID" value="MCA9726557.1"/>
    <property type="molecule type" value="Genomic_DNA"/>
</dbReference>
<dbReference type="Proteomes" id="UP000697710">
    <property type="component" value="Unassembled WGS sequence"/>
</dbReference>
<keyword evidence="1" id="KW-0949">S-adenosyl-L-methionine</keyword>
<sequence length="451" mass="51453">MMETDVRHNPGLLKLDLYCKGLRIDDSFFKEGRRGRQIMRTRAGLGSGLELVLPGDLWTNVPVVEFFAADSPYLLFREDWPTDHPNPDPHEDRFVIRRDGDRELISEVRLSPKPTWYEKMTTSGKVMTKVGSLQGTYLGVYPSKVCEYWLDKPEKTNCKFCSVGLNLGVDDADDKSVQEVLEVVIAARDESGITYVDFNTGHYTGETYLDILEPYVRRIKEETGLLIGVQTPPHGDLSRYDRLKKMGVNRVSFCFEIWNRERFIDVCPGKNREYGLDRYLDAVKYCAELGRRNAGEETEGRVGMGPISFDPWVSNGEIIAGLESPEDSIAAIDWITSQGAIPTVCVFRPLKGTDYKDVPPPKTEDMIPVFARLYEACMEHDLPIGVAPNVHVSLVLLPEECRYFVSNPGRYRWKEMRLKAQRAVFRRAFLKSLEQADTRRRTQRVAEPAVH</sequence>
<keyword evidence="3" id="KW-0408">Iron</keyword>
<keyword evidence="2" id="KW-0479">Metal-binding</keyword>
<dbReference type="GO" id="GO:0051536">
    <property type="term" value="F:iron-sulfur cluster binding"/>
    <property type="evidence" value="ECO:0007669"/>
    <property type="project" value="UniProtKB-KW"/>
</dbReference>
<evidence type="ECO:0000256" key="4">
    <source>
        <dbReference type="ARBA" id="ARBA00023014"/>
    </source>
</evidence>
<reference evidence="6" key="1">
    <citation type="submission" date="2020-04" db="EMBL/GenBank/DDBJ databases">
        <authorList>
            <person name="Zhang T."/>
        </authorList>
    </citation>
    <scope>NUCLEOTIDE SEQUENCE</scope>
    <source>
        <strain evidence="6">HKST-UBA01</strain>
    </source>
</reference>
<comment type="caution">
    <text evidence="6">The sequence shown here is derived from an EMBL/GenBank/DDBJ whole genome shotgun (WGS) entry which is preliminary data.</text>
</comment>
<dbReference type="InterPro" id="IPR013785">
    <property type="entry name" value="Aldolase_TIM"/>
</dbReference>
<dbReference type="InterPro" id="IPR007197">
    <property type="entry name" value="rSAM"/>
</dbReference>
<feature type="domain" description="Radical SAM core" evidence="5">
    <location>
        <begin position="157"/>
        <end position="293"/>
    </location>
</feature>
<dbReference type="Pfam" id="PF04055">
    <property type="entry name" value="Radical_SAM"/>
    <property type="match status" value="1"/>
</dbReference>
<dbReference type="NCBIfam" id="NF045502">
    <property type="entry name" value="variant_rSAM"/>
    <property type="match status" value="1"/>
</dbReference>
<dbReference type="GO" id="GO:0046872">
    <property type="term" value="F:metal ion binding"/>
    <property type="evidence" value="ECO:0007669"/>
    <property type="project" value="UniProtKB-KW"/>
</dbReference>
<evidence type="ECO:0000256" key="3">
    <source>
        <dbReference type="ARBA" id="ARBA00023004"/>
    </source>
</evidence>
<dbReference type="GO" id="GO:0003824">
    <property type="term" value="F:catalytic activity"/>
    <property type="evidence" value="ECO:0007669"/>
    <property type="project" value="InterPro"/>
</dbReference>
<dbReference type="AlphaFoldDB" id="A0A956LWZ3"/>
<keyword evidence="4" id="KW-0411">Iron-sulfur</keyword>
<name>A0A956LWZ3_UNCEI</name>
<protein>
    <submittedName>
        <fullName evidence="6">Radical SAM protein</fullName>
    </submittedName>
</protein>
<dbReference type="SUPFAM" id="SSF102114">
    <property type="entry name" value="Radical SAM enzymes"/>
    <property type="match status" value="1"/>
</dbReference>
<dbReference type="InterPro" id="IPR058240">
    <property type="entry name" value="rSAM_sf"/>
</dbReference>
<evidence type="ECO:0000256" key="1">
    <source>
        <dbReference type="ARBA" id="ARBA00022691"/>
    </source>
</evidence>